<dbReference type="RefSeq" id="XP_009168526.1">
    <property type="nucleotide sequence ID" value="XM_009170262.1"/>
</dbReference>
<dbReference type="AlphaFoldDB" id="A0A074ZK83"/>
<dbReference type="GeneID" id="20319469"/>
<sequence>MTNHIRGQLIGRCYVQRCAVEEFGYQICPTLTKLQICGLGSRCHEPEHAADFILDLGFEDEPKADVPPVKLRKQRFVKKVASFRCLTVIPPEGSTRTGILPGSPSLDKRSRDAEVGFEPRTFRSLIIIHLMHRILCLRQKFRGMYVRISTPTIPLCEPGCHSASHPRYACPNMASSSSIELIWLRSY</sequence>
<dbReference type="Proteomes" id="UP000054324">
    <property type="component" value="Unassembled WGS sequence"/>
</dbReference>
<dbReference type="OrthoDB" id="6489092at2759"/>
<keyword evidence="2" id="KW-1185">Reference proteome</keyword>
<dbReference type="KEGG" id="ovi:T265_05287"/>
<evidence type="ECO:0000313" key="1">
    <source>
        <dbReference type="EMBL" id="KER27728.1"/>
    </source>
</evidence>
<name>A0A074ZK83_OPIVI</name>
<dbReference type="CTD" id="20319469"/>
<gene>
    <name evidence="1" type="ORF">T265_05287</name>
</gene>
<proteinExistence type="predicted"/>
<protein>
    <submittedName>
        <fullName evidence="1">Uncharacterized protein</fullName>
    </submittedName>
</protein>
<organism evidence="1 2">
    <name type="scientific">Opisthorchis viverrini</name>
    <name type="common">Southeast Asian liver fluke</name>
    <dbReference type="NCBI Taxonomy" id="6198"/>
    <lineage>
        <taxon>Eukaryota</taxon>
        <taxon>Metazoa</taxon>
        <taxon>Spiralia</taxon>
        <taxon>Lophotrochozoa</taxon>
        <taxon>Platyhelminthes</taxon>
        <taxon>Trematoda</taxon>
        <taxon>Digenea</taxon>
        <taxon>Opisthorchiida</taxon>
        <taxon>Opisthorchiata</taxon>
        <taxon>Opisthorchiidae</taxon>
        <taxon>Opisthorchis</taxon>
    </lineage>
</organism>
<reference evidence="1 2" key="1">
    <citation type="submission" date="2013-11" db="EMBL/GenBank/DDBJ databases">
        <title>Opisthorchis viverrini - life in the bile duct.</title>
        <authorList>
            <person name="Young N.D."/>
            <person name="Nagarajan N."/>
            <person name="Lin S.J."/>
            <person name="Korhonen P.K."/>
            <person name="Jex A.R."/>
            <person name="Hall R.S."/>
            <person name="Safavi-Hemami H."/>
            <person name="Kaewkong W."/>
            <person name="Bertrand D."/>
            <person name="Gao S."/>
            <person name="Seet Q."/>
            <person name="Wongkham S."/>
            <person name="Teh B.T."/>
            <person name="Wongkham C."/>
            <person name="Intapan P.M."/>
            <person name="Maleewong W."/>
            <person name="Yang X."/>
            <person name="Hu M."/>
            <person name="Wang Z."/>
            <person name="Hofmann A."/>
            <person name="Sternberg P.W."/>
            <person name="Tan P."/>
            <person name="Wang J."/>
            <person name="Gasser R.B."/>
        </authorList>
    </citation>
    <scope>NUCLEOTIDE SEQUENCE [LARGE SCALE GENOMIC DNA]</scope>
</reference>
<evidence type="ECO:0000313" key="2">
    <source>
        <dbReference type="Proteomes" id="UP000054324"/>
    </source>
</evidence>
<dbReference type="EMBL" id="KL596716">
    <property type="protein sequence ID" value="KER27728.1"/>
    <property type="molecule type" value="Genomic_DNA"/>
</dbReference>
<accession>A0A074ZK83</accession>